<evidence type="ECO:0000313" key="2">
    <source>
        <dbReference type="EMBL" id="KAK7478808.1"/>
    </source>
</evidence>
<feature type="region of interest" description="Disordered" evidence="1">
    <location>
        <begin position="1"/>
        <end position="21"/>
    </location>
</feature>
<proteinExistence type="predicted"/>
<sequence>MGKHDAKQMNRMGTVPPTAEELGHIRVEEAVGGATLTFDLSFGQHPSALYEIGVYLPVLRVNEGHVMEDDGVGIYPSPNLINVPICCPSITM</sequence>
<organism evidence="2 3">
    <name type="scientific">Batillaria attramentaria</name>
    <dbReference type="NCBI Taxonomy" id="370345"/>
    <lineage>
        <taxon>Eukaryota</taxon>
        <taxon>Metazoa</taxon>
        <taxon>Spiralia</taxon>
        <taxon>Lophotrochozoa</taxon>
        <taxon>Mollusca</taxon>
        <taxon>Gastropoda</taxon>
        <taxon>Caenogastropoda</taxon>
        <taxon>Sorbeoconcha</taxon>
        <taxon>Cerithioidea</taxon>
        <taxon>Batillariidae</taxon>
        <taxon>Batillaria</taxon>
    </lineage>
</organism>
<protein>
    <submittedName>
        <fullName evidence="2">Uncharacterized protein</fullName>
    </submittedName>
</protein>
<evidence type="ECO:0000256" key="1">
    <source>
        <dbReference type="SAM" id="MobiDB-lite"/>
    </source>
</evidence>
<keyword evidence="3" id="KW-1185">Reference proteome</keyword>
<gene>
    <name evidence="2" type="ORF">BaRGS_00029907</name>
</gene>
<dbReference type="Proteomes" id="UP001519460">
    <property type="component" value="Unassembled WGS sequence"/>
</dbReference>
<dbReference type="AlphaFoldDB" id="A0ABD0JVC9"/>
<dbReference type="EMBL" id="JACVVK020000316">
    <property type="protein sequence ID" value="KAK7478808.1"/>
    <property type="molecule type" value="Genomic_DNA"/>
</dbReference>
<evidence type="ECO:0000313" key="3">
    <source>
        <dbReference type="Proteomes" id="UP001519460"/>
    </source>
</evidence>
<accession>A0ABD0JVC9</accession>
<name>A0ABD0JVC9_9CAEN</name>
<reference evidence="2 3" key="1">
    <citation type="journal article" date="2023" name="Sci. Data">
        <title>Genome assembly of the Korean intertidal mud-creeper Batillaria attramentaria.</title>
        <authorList>
            <person name="Patra A.K."/>
            <person name="Ho P.T."/>
            <person name="Jun S."/>
            <person name="Lee S.J."/>
            <person name="Kim Y."/>
            <person name="Won Y.J."/>
        </authorList>
    </citation>
    <scope>NUCLEOTIDE SEQUENCE [LARGE SCALE GENOMIC DNA]</scope>
    <source>
        <strain evidence="2">Wonlab-2016</strain>
    </source>
</reference>
<comment type="caution">
    <text evidence="2">The sequence shown here is derived from an EMBL/GenBank/DDBJ whole genome shotgun (WGS) entry which is preliminary data.</text>
</comment>